<proteinExistence type="predicted"/>
<dbReference type="EMBL" id="QUTB01006088">
    <property type="protein sequence ID" value="RHY51703.1"/>
    <property type="molecule type" value="Genomic_DNA"/>
</dbReference>
<dbReference type="VEuPathDB" id="FungiDB:H257_13190"/>
<name>A0A418BSK6_APHAT</name>
<gene>
    <name evidence="1" type="ORF">DYB34_009170</name>
</gene>
<accession>A0A418BSK6</accession>
<dbReference type="VEuPathDB" id="FungiDB:H257_10660"/>
<dbReference type="Proteomes" id="UP000283543">
    <property type="component" value="Unassembled WGS sequence"/>
</dbReference>
<evidence type="ECO:0000313" key="2">
    <source>
        <dbReference type="Proteomes" id="UP000283543"/>
    </source>
</evidence>
<dbReference type="AlphaFoldDB" id="A0A418BSK6"/>
<sequence>MDQGEPLPLTPRGRTGMVLHRTRSQEDLYAHPMDIPVAAYPPDMAVRHLGQQVRQAVDAQGARIDSVQQAVGAQTQQTYEQLMVLHQQQQVQAREQMEMNQRLMAELVDQRDRQQILMDQLSAQRATAEHHAQGLRAAAVASVQQSDALEEMRRRTSARWHAFTAAPAQVPAPAAAPGIQLVYGFQEVPKAPAFNGSTKVQKRRFMDQYEAYRREIALANARRPGGQQIMLMPLSGCIDPLSVERIAYWEIGKASHELTEDDWRTYFLGARECDPVDMTKLCQNMSKLKMDGSIQSAESRVSKLVSDFEAILVRLSMEGFAESEPKLTVDFLMAAITPPVVQKRVKELMKLNENRSFKKDARAFKTWLSEYMRRYGEFEPLVQAVAAPPKTVDSPKGDPKPRKQKVVAVVNVDKVPLTNFIPANGKSVCFKCLNPDHGVFQCTKCAPGEAQLLMNRAKVVWAEARTNAKPVAVVTKVVQPNEDSAVMCAARVVCTASQAVALDASFDSGADQSVMPPSTLRMLQDAGRDVVVTDLPAPVVVRGFVGPSHTVTQEVKLDLMFDTDAGPLMLTNVKCWLSLGNLPHGVGDILLSRPIMYKLGYDPHSMLREAAAVCSEYDMANVESTSGVVKAVMLATKQELTDDLAEEEEALVPMELAACFPDMTPVDPKGAAKPWLGVGKTFKGDSAKGTAMGFTNSVH</sequence>
<reference evidence="1 2" key="1">
    <citation type="submission" date="2018-08" db="EMBL/GenBank/DDBJ databases">
        <title>Aphanomyces genome sequencing and annotation.</title>
        <authorList>
            <person name="Minardi D."/>
            <person name="Oidtmann B."/>
            <person name="Van Der Giezen M."/>
            <person name="Studholme D.J."/>
        </authorList>
    </citation>
    <scope>NUCLEOTIDE SEQUENCE [LARGE SCALE GENOMIC DNA]</scope>
    <source>
        <strain evidence="1 2">Si</strain>
    </source>
</reference>
<protein>
    <recommendedName>
        <fullName evidence="3">Peptidase A2 domain-containing protein</fullName>
    </recommendedName>
</protein>
<comment type="caution">
    <text evidence="1">The sequence shown here is derived from an EMBL/GenBank/DDBJ whole genome shotgun (WGS) entry which is preliminary data.</text>
</comment>
<organism evidence="1 2">
    <name type="scientific">Aphanomyces astaci</name>
    <name type="common">Crayfish plague agent</name>
    <dbReference type="NCBI Taxonomy" id="112090"/>
    <lineage>
        <taxon>Eukaryota</taxon>
        <taxon>Sar</taxon>
        <taxon>Stramenopiles</taxon>
        <taxon>Oomycota</taxon>
        <taxon>Saprolegniomycetes</taxon>
        <taxon>Saprolegniales</taxon>
        <taxon>Verrucalvaceae</taxon>
        <taxon>Aphanomyces</taxon>
    </lineage>
</organism>
<evidence type="ECO:0008006" key="3">
    <source>
        <dbReference type="Google" id="ProtNLM"/>
    </source>
</evidence>
<evidence type="ECO:0000313" key="1">
    <source>
        <dbReference type="EMBL" id="RHY51703.1"/>
    </source>
</evidence>